<evidence type="ECO:0000313" key="2">
    <source>
        <dbReference type="EMBL" id="KZK74514.1"/>
    </source>
</evidence>
<dbReference type="AlphaFoldDB" id="A0A165LWE4"/>
<dbReference type="InterPro" id="IPR016040">
    <property type="entry name" value="NAD(P)-bd_dom"/>
</dbReference>
<accession>A0A165LWE4</accession>
<dbReference type="EMBL" id="LVWG01000023">
    <property type="protein sequence ID" value="KZK74514.1"/>
    <property type="molecule type" value="Genomic_DNA"/>
</dbReference>
<dbReference type="SUPFAM" id="SSF51735">
    <property type="entry name" value="NAD(P)-binding Rossmann-fold domains"/>
    <property type="match status" value="1"/>
</dbReference>
<reference evidence="2 3" key="1">
    <citation type="submission" date="2016-03" db="EMBL/GenBank/DDBJ databases">
        <title>Speciation and ecological success in dimly lit waters: horizontal gene transfer in a green sulfur bacteria bloom unveiled by metagenomic assembly.</title>
        <authorList>
            <person name="Llorens-Mares T."/>
            <person name="Liu Z."/>
            <person name="Allen L.Z."/>
            <person name="Rusch D.B."/>
            <person name="Craig M.T."/>
            <person name="Dupont C.L."/>
            <person name="Bryant D.A."/>
            <person name="Casamayor E.O."/>
        </authorList>
    </citation>
    <scope>NUCLEOTIDE SEQUENCE [LARGE SCALE GENOMIC DNA]</scope>
    <source>
        <strain evidence="2">CIII</strain>
    </source>
</reference>
<dbReference type="Gene3D" id="3.90.25.10">
    <property type="entry name" value="UDP-galactose 4-epimerase, domain 1"/>
    <property type="match status" value="1"/>
</dbReference>
<evidence type="ECO:0000259" key="1">
    <source>
        <dbReference type="Pfam" id="PF13460"/>
    </source>
</evidence>
<dbReference type="Gene3D" id="3.40.50.720">
    <property type="entry name" value="NAD(P)-binding Rossmann-like Domain"/>
    <property type="match status" value="1"/>
</dbReference>
<proteinExistence type="predicted"/>
<dbReference type="PANTHER" id="PTHR43162">
    <property type="match status" value="1"/>
</dbReference>
<protein>
    <recommendedName>
        <fullName evidence="1">NAD(P)-binding domain-containing protein</fullName>
    </recommendedName>
</protein>
<comment type="caution">
    <text evidence="2">The sequence shown here is derived from an EMBL/GenBank/DDBJ whole genome shotgun (WGS) entry which is preliminary data.</text>
</comment>
<dbReference type="Proteomes" id="UP000076481">
    <property type="component" value="Unassembled WGS sequence"/>
</dbReference>
<evidence type="ECO:0000313" key="3">
    <source>
        <dbReference type="Proteomes" id="UP000076481"/>
    </source>
</evidence>
<gene>
    <name evidence="2" type="ORF">A3K90_05165</name>
</gene>
<dbReference type="InterPro" id="IPR051604">
    <property type="entry name" value="Ergot_Alk_Oxidoreductase"/>
</dbReference>
<dbReference type="PANTHER" id="PTHR43162:SF1">
    <property type="entry name" value="PRESTALK A DIFFERENTIATION PROTEIN A"/>
    <property type="match status" value="1"/>
</dbReference>
<dbReference type="InterPro" id="IPR036291">
    <property type="entry name" value="NAD(P)-bd_dom_sf"/>
</dbReference>
<feature type="domain" description="NAD(P)-binding" evidence="1">
    <location>
        <begin position="7"/>
        <end position="113"/>
    </location>
</feature>
<name>A0A165LWE4_PELLU</name>
<sequence length="310" mass="33544">MNYLITGSLGHVSRPLAAKMVRTGHTVRVLSRRAEKTAAIEALGATAVIGNVESLDSLASAFKGADAVFTMIPPNFQTDNWKHYIAHIGDNYADAIKRAGVRHVVNLSSIGAHLREGCGPVSALHFVEESLNSLKDVHVRHIRSGFFHTNFLSDIPLIRHSGIIAANYGKSIALPLIHPDDVANMVSMELKELEFTAKSVRYAVGEELEPDVIAGILGSAIGMAGLCWVDMADDEMLASMLEGGLSPETASNYVEMGRALREGRMTEEYRLHPPAARGKISLKDFAVEFAGAYARQGDQLVPFSGTSRHP</sequence>
<dbReference type="RefSeq" id="WP_303681342.1">
    <property type="nucleotide sequence ID" value="NZ_LVWG01000023.1"/>
</dbReference>
<organism evidence="2 3">
    <name type="scientific">Pelodictyon luteolum</name>
    <dbReference type="NCBI Taxonomy" id="1100"/>
    <lineage>
        <taxon>Bacteria</taxon>
        <taxon>Pseudomonadati</taxon>
        <taxon>Chlorobiota</taxon>
        <taxon>Chlorobiia</taxon>
        <taxon>Chlorobiales</taxon>
        <taxon>Chlorobiaceae</taxon>
        <taxon>Chlorobium/Pelodictyon group</taxon>
        <taxon>Pelodictyon</taxon>
    </lineage>
</organism>
<dbReference type="Pfam" id="PF13460">
    <property type="entry name" value="NAD_binding_10"/>
    <property type="match status" value="1"/>
</dbReference>